<feature type="transmembrane region" description="Helical" evidence="1">
    <location>
        <begin position="203"/>
        <end position="222"/>
    </location>
</feature>
<dbReference type="Proteomes" id="UP000198848">
    <property type="component" value="Unassembled WGS sequence"/>
</dbReference>
<protein>
    <recommendedName>
        <fullName evidence="4">Yip1 domain-containing protein</fullName>
    </recommendedName>
</protein>
<name>A0A1H1HPM1_NATTX</name>
<keyword evidence="1" id="KW-0472">Membrane</keyword>
<evidence type="ECO:0000313" key="2">
    <source>
        <dbReference type="EMBL" id="SDR27016.1"/>
    </source>
</evidence>
<organism evidence="2 3">
    <name type="scientific">Natronobacterium texcoconense</name>
    <dbReference type="NCBI Taxonomy" id="1095778"/>
    <lineage>
        <taxon>Archaea</taxon>
        <taxon>Methanobacteriati</taxon>
        <taxon>Methanobacteriota</taxon>
        <taxon>Stenosarchaea group</taxon>
        <taxon>Halobacteria</taxon>
        <taxon>Halobacteriales</taxon>
        <taxon>Natrialbaceae</taxon>
        <taxon>Natronobacterium</taxon>
    </lineage>
</organism>
<dbReference type="OrthoDB" id="204725at2157"/>
<dbReference type="RefSeq" id="WP_090383243.1">
    <property type="nucleotide sequence ID" value="NZ_FNLC01000003.1"/>
</dbReference>
<sequence length="260" mass="28015">MTGKQTILWPVNVLFRPSSFVELDPDQEAANTLDAITTAVWLTGFYFVNLLLYALPLTLAGFGIRDGATTPAAVTAALSPLGVDPGTIWQFSSALVTNSAFLLLATILTFVTFHVGMVLTRSSKGVIRSLQAVSYSSGIYLAVMFSTVVYVSTESGLAVAEEFLLWIQTAFIQFFIDLVGTDLVPPVEASRPELAAMSTLEQAILTVLLLSMMYFLYVLYVGARTTHDATRFEALVATGFVLLSPALYVLGAIYLTVGAL</sequence>
<feature type="transmembrane region" description="Helical" evidence="1">
    <location>
        <begin position="100"/>
        <end position="120"/>
    </location>
</feature>
<evidence type="ECO:0000256" key="1">
    <source>
        <dbReference type="SAM" id="Phobius"/>
    </source>
</evidence>
<feature type="transmembrane region" description="Helical" evidence="1">
    <location>
        <begin position="35"/>
        <end position="55"/>
    </location>
</feature>
<gene>
    <name evidence="2" type="ORF">SAMN04489842_2913</name>
</gene>
<dbReference type="AlphaFoldDB" id="A0A1H1HPM1"/>
<dbReference type="STRING" id="1095778.SAMN04489842_2913"/>
<feature type="transmembrane region" description="Helical" evidence="1">
    <location>
        <begin position="234"/>
        <end position="257"/>
    </location>
</feature>
<keyword evidence="1" id="KW-0812">Transmembrane</keyword>
<reference evidence="3" key="1">
    <citation type="submission" date="2016-10" db="EMBL/GenBank/DDBJ databases">
        <authorList>
            <person name="Varghese N."/>
            <person name="Submissions S."/>
        </authorList>
    </citation>
    <scope>NUCLEOTIDE SEQUENCE [LARGE SCALE GENOMIC DNA]</scope>
    <source>
        <strain evidence="3">DSM 24767</strain>
    </source>
</reference>
<feature type="transmembrane region" description="Helical" evidence="1">
    <location>
        <begin position="132"/>
        <end position="151"/>
    </location>
</feature>
<evidence type="ECO:0008006" key="4">
    <source>
        <dbReference type="Google" id="ProtNLM"/>
    </source>
</evidence>
<accession>A0A1H1HPM1</accession>
<keyword evidence="3" id="KW-1185">Reference proteome</keyword>
<evidence type="ECO:0000313" key="3">
    <source>
        <dbReference type="Proteomes" id="UP000198848"/>
    </source>
</evidence>
<proteinExistence type="predicted"/>
<keyword evidence="1" id="KW-1133">Transmembrane helix</keyword>
<dbReference type="EMBL" id="FNLC01000003">
    <property type="protein sequence ID" value="SDR27016.1"/>
    <property type="molecule type" value="Genomic_DNA"/>
</dbReference>